<keyword evidence="2" id="KW-1185">Reference proteome</keyword>
<dbReference type="EMBL" id="BAABDE010000013">
    <property type="protein sequence ID" value="GAA3793032.1"/>
    <property type="molecule type" value="Genomic_DNA"/>
</dbReference>
<evidence type="ECO:0000313" key="2">
    <source>
        <dbReference type="Proteomes" id="UP001501009"/>
    </source>
</evidence>
<comment type="caution">
    <text evidence="1">The sequence shown here is derived from an EMBL/GenBank/DDBJ whole genome shotgun (WGS) entry which is preliminary data.</text>
</comment>
<accession>A0ABP7HJ90</accession>
<reference evidence="2" key="1">
    <citation type="journal article" date="2019" name="Int. J. Syst. Evol. Microbiol.">
        <title>The Global Catalogue of Microorganisms (GCM) 10K type strain sequencing project: providing services to taxonomists for standard genome sequencing and annotation.</title>
        <authorList>
            <consortium name="The Broad Institute Genomics Platform"/>
            <consortium name="The Broad Institute Genome Sequencing Center for Infectious Disease"/>
            <person name="Wu L."/>
            <person name="Ma J."/>
        </authorList>
    </citation>
    <scope>NUCLEOTIDE SEQUENCE [LARGE SCALE GENOMIC DNA]</scope>
    <source>
        <strain evidence="2">JCM 17138</strain>
    </source>
</reference>
<proteinExistence type="predicted"/>
<organism evidence="1 2">
    <name type="scientific">Streptomyces coacervatus</name>
    <dbReference type="NCBI Taxonomy" id="647381"/>
    <lineage>
        <taxon>Bacteria</taxon>
        <taxon>Bacillati</taxon>
        <taxon>Actinomycetota</taxon>
        <taxon>Actinomycetes</taxon>
        <taxon>Kitasatosporales</taxon>
        <taxon>Streptomycetaceae</taxon>
        <taxon>Streptomyces</taxon>
    </lineage>
</organism>
<evidence type="ECO:0000313" key="1">
    <source>
        <dbReference type="EMBL" id="GAA3793032.1"/>
    </source>
</evidence>
<protein>
    <submittedName>
        <fullName evidence="1">Uncharacterized protein</fullName>
    </submittedName>
</protein>
<name>A0ABP7HJ90_9ACTN</name>
<dbReference type="Proteomes" id="UP001501009">
    <property type="component" value="Unassembled WGS sequence"/>
</dbReference>
<gene>
    <name evidence="1" type="ORF">GCM10022403_028750</name>
</gene>
<sequence length="83" mass="8267">MLTGVAALACPIAPRLNAATKPSTAARTLPGPGLGPGLDPGKRLLSRCCVIAAPNRHTGAVGYSAAMGDKESILKCMKVAAPA</sequence>